<protein>
    <submittedName>
        <fullName evidence="1">Uncharacterized protein</fullName>
    </submittedName>
</protein>
<evidence type="ECO:0000313" key="1">
    <source>
        <dbReference type="EMBL" id="JAH12631.1"/>
    </source>
</evidence>
<sequence length="48" mass="5582">MWFLEYVKHNHAFITLPGSVSLTCPLSSIYRQLLVQNSNVSYLSYLFT</sequence>
<organism evidence="1">
    <name type="scientific">Anguilla anguilla</name>
    <name type="common">European freshwater eel</name>
    <name type="synonym">Muraena anguilla</name>
    <dbReference type="NCBI Taxonomy" id="7936"/>
    <lineage>
        <taxon>Eukaryota</taxon>
        <taxon>Metazoa</taxon>
        <taxon>Chordata</taxon>
        <taxon>Craniata</taxon>
        <taxon>Vertebrata</taxon>
        <taxon>Euteleostomi</taxon>
        <taxon>Actinopterygii</taxon>
        <taxon>Neopterygii</taxon>
        <taxon>Teleostei</taxon>
        <taxon>Anguilliformes</taxon>
        <taxon>Anguillidae</taxon>
        <taxon>Anguilla</taxon>
    </lineage>
</organism>
<dbReference type="EMBL" id="GBXM01095946">
    <property type="protein sequence ID" value="JAH12631.1"/>
    <property type="molecule type" value="Transcribed_RNA"/>
</dbReference>
<dbReference type="AlphaFoldDB" id="A0A0E9Q6V8"/>
<reference evidence="1" key="1">
    <citation type="submission" date="2014-11" db="EMBL/GenBank/DDBJ databases">
        <authorList>
            <person name="Amaro Gonzalez C."/>
        </authorList>
    </citation>
    <scope>NUCLEOTIDE SEQUENCE</scope>
</reference>
<accession>A0A0E9Q6V8</accession>
<reference evidence="1" key="2">
    <citation type="journal article" date="2015" name="Fish Shellfish Immunol.">
        <title>Early steps in the European eel (Anguilla anguilla)-Vibrio vulnificus interaction in the gills: Role of the RtxA13 toxin.</title>
        <authorList>
            <person name="Callol A."/>
            <person name="Pajuelo D."/>
            <person name="Ebbesson L."/>
            <person name="Teles M."/>
            <person name="MacKenzie S."/>
            <person name="Amaro C."/>
        </authorList>
    </citation>
    <scope>NUCLEOTIDE SEQUENCE</scope>
</reference>
<name>A0A0E9Q6V8_ANGAN</name>
<proteinExistence type="predicted"/>